<feature type="transmembrane region" description="Helical" evidence="1">
    <location>
        <begin position="435"/>
        <end position="455"/>
    </location>
</feature>
<dbReference type="EMBL" id="CP022196">
    <property type="protein sequence ID" value="ATG46847.1"/>
    <property type="molecule type" value="Genomic_DNA"/>
</dbReference>
<dbReference type="Proteomes" id="UP000217935">
    <property type="component" value="Chromosome"/>
</dbReference>
<evidence type="ECO:0000259" key="2">
    <source>
        <dbReference type="Pfam" id="PF06761"/>
    </source>
</evidence>
<dbReference type="InterPro" id="IPR017731">
    <property type="entry name" value="TssM1-like"/>
</dbReference>
<dbReference type="Pfam" id="PF14331">
    <property type="entry name" value="IcmF-related_N"/>
    <property type="match status" value="1"/>
</dbReference>
<evidence type="ECO:0000313" key="5">
    <source>
        <dbReference type="Proteomes" id="UP000217935"/>
    </source>
</evidence>
<dbReference type="Gene3D" id="3.40.50.300">
    <property type="entry name" value="P-loop containing nucleotide triphosphate hydrolases"/>
    <property type="match status" value="1"/>
</dbReference>
<feature type="transmembrane region" description="Helical" evidence="1">
    <location>
        <begin position="12"/>
        <end position="37"/>
    </location>
</feature>
<name>A0A291G9K5_9RHOB</name>
<dbReference type="InterPro" id="IPR053156">
    <property type="entry name" value="T6SS_TssM-like"/>
</dbReference>
<dbReference type="Pfam" id="PF06761">
    <property type="entry name" value="IcmF-related"/>
    <property type="match status" value="1"/>
</dbReference>
<evidence type="ECO:0000256" key="1">
    <source>
        <dbReference type="SAM" id="Phobius"/>
    </source>
</evidence>
<organism evidence="4 5">
    <name type="scientific">Celeribacter ethanolicus</name>
    <dbReference type="NCBI Taxonomy" id="1758178"/>
    <lineage>
        <taxon>Bacteria</taxon>
        <taxon>Pseudomonadati</taxon>
        <taxon>Pseudomonadota</taxon>
        <taxon>Alphaproteobacteria</taxon>
        <taxon>Rhodobacterales</taxon>
        <taxon>Roseobacteraceae</taxon>
        <taxon>Celeribacter</taxon>
    </lineage>
</organism>
<evidence type="ECO:0000259" key="3">
    <source>
        <dbReference type="Pfam" id="PF14331"/>
    </source>
</evidence>
<dbReference type="InterPro" id="IPR025743">
    <property type="entry name" value="TssM1_N"/>
</dbReference>
<reference evidence="4 5" key="1">
    <citation type="submission" date="2017-06" db="EMBL/GenBank/DDBJ databases">
        <title>Celeribacter sp. TSPH2 complete genome sequence.</title>
        <authorList>
            <person name="Woo J.-H."/>
            <person name="Kim H.-S."/>
        </authorList>
    </citation>
    <scope>NUCLEOTIDE SEQUENCE [LARGE SCALE GENOMIC DNA]</scope>
    <source>
        <strain evidence="4 5">TSPH2</strain>
    </source>
</reference>
<dbReference type="InterPro" id="IPR027417">
    <property type="entry name" value="P-loop_NTPase"/>
</dbReference>
<feature type="transmembrane region" description="Helical" evidence="1">
    <location>
        <begin position="49"/>
        <end position="68"/>
    </location>
</feature>
<keyword evidence="5" id="KW-1185">Reference proteome</keyword>
<keyword evidence="1" id="KW-1133">Transmembrane helix</keyword>
<feature type="domain" description="Type VI secretion system component TssM1 N-terminal" evidence="3">
    <location>
        <begin position="182"/>
        <end position="436"/>
    </location>
</feature>
<dbReference type="PANTHER" id="PTHR36153:SF1">
    <property type="entry name" value="TYPE VI SECRETION SYSTEM COMPONENT TSSM1"/>
    <property type="match status" value="1"/>
</dbReference>
<accession>A0A291G9K5</accession>
<keyword evidence="1" id="KW-0812">Transmembrane</keyword>
<keyword evidence="1" id="KW-0472">Membrane</keyword>
<feature type="domain" description="IcmF-related" evidence="2">
    <location>
        <begin position="494"/>
        <end position="803"/>
    </location>
</feature>
<dbReference type="SUPFAM" id="SSF52540">
    <property type="entry name" value="P-loop containing nucleoside triphosphate hydrolases"/>
    <property type="match status" value="1"/>
</dbReference>
<dbReference type="InterPro" id="IPR009612">
    <property type="entry name" value="IcmF-rel"/>
</dbReference>
<dbReference type="OrthoDB" id="9758229at2"/>
<dbReference type="RefSeq" id="WP_096805021.1">
    <property type="nucleotide sequence ID" value="NZ_CP022196.1"/>
</dbReference>
<gene>
    <name evidence="4" type="ORF">CEW89_04280</name>
</gene>
<dbReference type="KEGG" id="ceh:CEW89_04280"/>
<protein>
    <submittedName>
        <fullName evidence="4">Type VI secretion protein</fullName>
    </submittedName>
</protein>
<sequence>MRVFGVSPKKLWGYTWLRLPILILAVVILSLAIWFGLRMTGVSWLVSPWTRGGLIALVLMAIGTSALLKYLRRRKAAKALEETLVTPGDGDILSERMQEALGRLKKSGGATYLYDLPWYVIIGPPGAGKTTALLHCGLDFPGTDKEAVAGFGGTKNCDFWFAEDAVLIDTAGRYTTQDSDATADRESWQSFLSELKKARSDQPVNGVLLAFSCEDIMTVDAAQLERHALTVRQRLAELNETLRIDVPVYVMFTKADIVAGFRDYFGPLGEDRRRRVWGVTFQTRDRKEDTYKEVSAEFDKLISRLSDEVTDRLNEEHDPVARISIFGFPGQMALMQRNIADFLRRIFQKPEEVHAILRGFYFTSGTQEGTPIDQVLGAMASGHDQGAGFQPGFMSGKGRSYFLHDLLKKVVFAERDWVGYDFKSMRRRRILRSGATGLIATVCLGAMGLFGYSFWQNATLVRQANAAMNLYTVEAQDILAEPIITDPATRPVLGALNTVRNLPGGYGDTTEQPFIERMGLSRRDSIRKSATESYSYALEHMLRPRMMLQLENTLPQLLAAQDYEQAYRALKVYLLLAKAQPGKGDDTAIQSWFAEAWAREYSEPGLEVAYGAINDHLDAMLALDDRVTPALQPNKELVETAQRQIATLPLARQAYSSILGQAASMTPLNIYDQLSDVQVDQVLRTVDGTALSDLTVPGLFTFSGYWGVFKEELASAQSRLDEERWVLGEPGKADYQTQLVGLNRDIHALYQADFVAAWQGVLDRIELVPMSDPSGQYTSLTIASAPFASPILKLAEMVDRETRLSRFLDIVENMEISPEALASGNIENDLSNAGFSAVERRSGAFERIVLNALKNKAKFQERAAPSATAPTERRQIEDIERRFEKWHALMKGDADQRKRPIDTVLASLEELLQDRKFAASGGETLNNMGLQGALGKLTQGVPFYPDTMVRFVNQIEREFLTVTTNANMEELQRLLSEEVTTFCTQNVTGAFPFAANGRHISTAAFGEFFGYGGRMENFYDAHLREYTQRSPEGDIVPRDGSDIGDRLAPATLAQFGRAERIRQAFFEPGSMKPSVSFTLSQRASSEAVESVAMSFGARQAQLFPNSSGVTLTWPDDVTEIVFQLLPKAKRGAANGLRFADGRWALAEFINAGVARPSGSRVDVTHNVGGRPVSFRLEFDSITVPFLMKELRDFSCPTTLE</sequence>
<dbReference type="PANTHER" id="PTHR36153">
    <property type="entry name" value="INNER MEMBRANE PROTEIN-RELATED"/>
    <property type="match status" value="1"/>
</dbReference>
<evidence type="ECO:0000313" key="4">
    <source>
        <dbReference type="EMBL" id="ATG46847.1"/>
    </source>
</evidence>
<dbReference type="AlphaFoldDB" id="A0A291G9K5"/>
<dbReference type="NCBIfam" id="TIGR03348">
    <property type="entry name" value="VI_IcmF"/>
    <property type="match status" value="1"/>
</dbReference>
<proteinExistence type="predicted"/>
<dbReference type="STRING" id="1758178.GCA_001550095_02696"/>